<protein>
    <submittedName>
        <fullName evidence="1">Phage virion morphogenesis family protein</fullName>
    </submittedName>
</protein>
<gene>
    <name evidence="1" type="ORF">HMPREF1127_1061</name>
</gene>
<dbReference type="RefSeq" id="WP_005960406.1">
    <property type="nucleotide sequence ID" value="NZ_ALKK01000011.1"/>
</dbReference>
<dbReference type="AlphaFoldDB" id="A0AAN3VXD8"/>
<reference evidence="1 2" key="1">
    <citation type="submission" date="2012-07" db="EMBL/GenBank/DDBJ databases">
        <authorList>
            <person name="Durkin A.S."/>
            <person name="McCorrison J."/>
            <person name="Torralba M."/>
            <person name="Gillis M."/>
            <person name="Methe B."/>
            <person name="Sutton G."/>
            <person name="Nelson K.E."/>
        </authorList>
    </citation>
    <scope>NUCLEOTIDE SEQUENCE [LARGE SCALE GENOMIC DNA]</scope>
    <source>
        <strain evidence="1 2">Fnf 1007</strain>
    </source>
</reference>
<dbReference type="Proteomes" id="UP000003120">
    <property type="component" value="Unassembled WGS sequence"/>
</dbReference>
<sequence>MIELKIKNDLALYVNKVSGKVNTKELMEEIANDMQARVQSRFRMSVGPDGHRWFPIGIRKGKPLMNTGLLSKSISSKATMTKAIVGTNNRYARLHNYGGVIRAKSAGALTIPISPKSYGKSARRFRSAFLVRTPGATFIAREVGRGKKRQLEFLYVLKQSAKIKARPFLGINTAMQERYRRIAEEFYRKAWKK</sequence>
<comment type="caution">
    <text evidence="1">The sequence shown here is derived from an EMBL/GenBank/DDBJ whole genome shotgun (WGS) entry which is preliminary data.</text>
</comment>
<dbReference type="InterPro" id="IPR006522">
    <property type="entry name" value="Phage_virion_morphogenesis"/>
</dbReference>
<organism evidence="1 2">
    <name type="scientific">Fusobacterium necrophorum subsp. funduliforme Fnf 1007</name>
    <dbReference type="NCBI Taxonomy" id="1161424"/>
    <lineage>
        <taxon>Bacteria</taxon>
        <taxon>Fusobacteriati</taxon>
        <taxon>Fusobacteriota</taxon>
        <taxon>Fusobacteriia</taxon>
        <taxon>Fusobacteriales</taxon>
        <taxon>Fusobacteriaceae</taxon>
        <taxon>Fusobacterium</taxon>
    </lineage>
</organism>
<dbReference type="EMBL" id="ALKK01000011">
    <property type="protein sequence ID" value="EJU18794.1"/>
    <property type="molecule type" value="Genomic_DNA"/>
</dbReference>
<accession>A0AAN3VXD8</accession>
<dbReference type="Pfam" id="PF05069">
    <property type="entry name" value="Phage_tail_S"/>
    <property type="match status" value="1"/>
</dbReference>
<proteinExistence type="predicted"/>
<evidence type="ECO:0000313" key="1">
    <source>
        <dbReference type="EMBL" id="EJU18794.1"/>
    </source>
</evidence>
<evidence type="ECO:0000313" key="2">
    <source>
        <dbReference type="Proteomes" id="UP000003120"/>
    </source>
</evidence>
<dbReference type="GeneID" id="75075249"/>
<name>A0AAN3VXD8_9FUSO</name>
<dbReference type="NCBIfam" id="TIGR01635">
    <property type="entry name" value="tail_comp_S"/>
    <property type="match status" value="1"/>
</dbReference>